<protein>
    <submittedName>
        <fullName evidence="2">Uncharacterized protein</fullName>
    </submittedName>
</protein>
<gene>
    <name evidence="2" type="ORF">C6P37_14510</name>
</gene>
<evidence type="ECO:0000256" key="1">
    <source>
        <dbReference type="SAM" id="MobiDB-lite"/>
    </source>
</evidence>
<evidence type="ECO:0000313" key="2">
    <source>
        <dbReference type="EMBL" id="REJ25846.1"/>
    </source>
</evidence>
<comment type="caution">
    <text evidence="2">The sequence shown here is derived from an EMBL/GenBank/DDBJ whole genome shotgun (WGS) entry which is preliminary data.</text>
</comment>
<organism evidence="2 3">
    <name type="scientific">Caldibacillus debilis</name>
    <dbReference type="NCBI Taxonomy" id="301148"/>
    <lineage>
        <taxon>Bacteria</taxon>
        <taxon>Bacillati</taxon>
        <taxon>Bacillota</taxon>
        <taxon>Bacilli</taxon>
        <taxon>Bacillales</taxon>
        <taxon>Bacillaceae</taxon>
        <taxon>Caldibacillus</taxon>
    </lineage>
</organism>
<accession>A0A3E0K009</accession>
<dbReference type="EMBL" id="QEWE01000030">
    <property type="protein sequence ID" value="REJ25846.1"/>
    <property type="molecule type" value="Genomic_DNA"/>
</dbReference>
<feature type="region of interest" description="Disordered" evidence="1">
    <location>
        <begin position="1"/>
        <end position="30"/>
    </location>
</feature>
<name>A0A3E0K009_9BACI</name>
<sequence>MAVIPRPVNRILKEPAGKKRGLPPKKEGLGPTIHAGGRPIFHLGCHAALQHDRSAEQNGPINLKRF</sequence>
<proteinExistence type="predicted"/>
<dbReference type="Proteomes" id="UP000257014">
    <property type="component" value="Unassembled WGS sequence"/>
</dbReference>
<dbReference type="AlphaFoldDB" id="A0A3E0K009"/>
<reference evidence="2 3" key="1">
    <citation type="submission" date="2018-03" db="EMBL/GenBank/DDBJ databases">
        <authorList>
            <person name="Keele B.F."/>
        </authorList>
    </citation>
    <scope>NUCLEOTIDE SEQUENCE [LARGE SCALE GENOMIC DNA]</scope>
    <source>
        <strain evidence="2">ZCTH4_d</strain>
    </source>
</reference>
<evidence type="ECO:0000313" key="3">
    <source>
        <dbReference type="Proteomes" id="UP000257014"/>
    </source>
</evidence>